<evidence type="ECO:0000259" key="22">
    <source>
        <dbReference type="PROSITE" id="PS50215"/>
    </source>
</evidence>
<evidence type="ECO:0000313" key="24">
    <source>
        <dbReference type="Proteomes" id="UP000694925"/>
    </source>
</evidence>
<dbReference type="GeneID" id="108628316"/>
<dbReference type="Gene3D" id="2.20.100.10">
    <property type="entry name" value="Thrombospondin type-1 (TSP1) repeat"/>
    <property type="match status" value="7"/>
</dbReference>
<dbReference type="SUPFAM" id="SSF55486">
    <property type="entry name" value="Metalloproteases ('zincins'), catalytic domain"/>
    <property type="match status" value="1"/>
</dbReference>
<reference evidence="25" key="1">
    <citation type="submission" date="2025-08" db="UniProtKB">
        <authorList>
            <consortium name="RefSeq"/>
        </authorList>
    </citation>
    <scope>IDENTIFICATION</scope>
    <source>
        <tissue evidence="25">Whole body</tissue>
    </source>
</reference>
<organism evidence="24 25">
    <name type="scientific">Ceratina calcarata</name>
    <dbReference type="NCBI Taxonomy" id="156304"/>
    <lineage>
        <taxon>Eukaryota</taxon>
        <taxon>Metazoa</taxon>
        <taxon>Ecdysozoa</taxon>
        <taxon>Arthropoda</taxon>
        <taxon>Hexapoda</taxon>
        <taxon>Insecta</taxon>
        <taxon>Pterygota</taxon>
        <taxon>Neoptera</taxon>
        <taxon>Endopterygota</taxon>
        <taxon>Hymenoptera</taxon>
        <taxon>Apocrita</taxon>
        <taxon>Aculeata</taxon>
        <taxon>Apoidea</taxon>
        <taxon>Anthophila</taxon>
        <taxon>Apidae</taxon>
        <taxon>Ceratina</taxon>
        <taxon>Zadontomerus</taxon>
    </lineage>
</organism>
<dbReference type="GO" id="GO:0005604">
    <property type="term" value="C:basement membrane"/>
    <property type="evidence" value="ECO:0007669"/>
    <property type="project" value="UniProtKB-SubCell"/>
</dbReference>
<dbReference type="InterPro" id="IPR050439">
    <property type="entry name" value="ADAMTS_ADAMTS-like"/>
</dbReference>
<feature type="domain" description="Peptidase M12B" evidence="22">
    <location>
        <begin position="361"/>
        <end position="573"/>
    </location>
</feature>
<feature type="binding site" evidence="17 19">
    <location>
        <position position="513"/>
    </location>
    <ligand>
        <name>Zn(2+)</name>
        <dbReference type="ChEBI" id="CHEBI:29105"/>
        <note>catalytic</note>
    </ligand>
</feature>
<dbReference type="CDD" id="cd04273">
    <property type="entry name" value="ZnMc_ADAMTS_like"/>
    <property type="match status" value="1"/>
</dbReference>
<dbReference type="GO" id="GO:0004222">
    <property type="term" value="F:metalloendopeptidase activity"/>
    <property type="evidence" value="ECO:0007669"/>
    <property type="project" value="InterPro"/>
</dbReference>
<evidence type="ECO:0000256" key="16">
    <source>
        <dbReference type="PIRSR" id="PIRSR613273-1"/>
    </source>
</evidence>
<keyword evidence="9" id="KW-0378">Hydrolase</keyword>
<sequence>MTRIASRVFVIAAAISVLLLVVFLVIQWTGVWASQVNEPQDFHRFADRSTVTEILFDWEDSDEVTAKSEKLLRKRNGSKKGETFSSKSDLEYVQLKKITGDYEVLAEVSRVRSGHFRHATGEFWDLHPQYKFTAFGRQFHLRLSHDNSFVSPNIKVTHMTEDTTTKEYHPGNELGCFYSGTVEGDPSSAVTVSLCYGMTGHVRTSTGTYVIKPTEPWPKDDKDSTEFSLEHAIQRMRPRAMHRDRSSDVASGSKTSHCGLMDGDNAAPSLDASENKVSFDGRRKRRSPAESQRRTLDDSRNEYGQFVGQGEEHQNFLRNDGRYYSVEQRQNDPSEEYGQDSEMESDPSVTWRPRRAQGREYFIEIMVAADAEMMRYHGEHLSSYILGLMNTVSRLYKEPSIGNAINISVVKIIRVDAMFGTRRNTSSGIAASDMLSNFCRWQKAQNLSELRHERYDTALLLTREDLCYNADEKYCDTLGLAELGRMCDPRSSCAIVQDNGLAAVFTIAHEIGHVLNMPHDDDETKCASSNSSKLHNIMSRMLDTSPWEWSKCSRDYVTEFLESGHGHCLLDEPTKPLEPQDPTRFLGEYYSVDRQCELVYGRGWRRCPMIKTEHVCNKLWCSTMTLEGLGQCRDPHMPWADGTYCGENKWCQRGECVPRKRLRPIDGQWGEWGPYGKCSRTCGGGIKKKYRECNSPSPQNYGKYCVGDRFKYKSCGTRECPPGSRDFREVQCSSYNNKNLNLSGAPTNAKWYPTYKQIAPHERCKLICHVHINQSFTLKEKVIDGTPCGKDTFHICVNGQCKPAGCDHILNSTAEKDICGVCKGDNSTCEWVTGTYNSTAGGYRTVTTIPAGSRNIDIKQYGWMNMEDDQNYLALRLGESEKYILNGNHQVMAKGVFKEAGITIEYSGPTAVVERVNSTDAISTNLTLQVLSTEIANPPQITYEYTVPRKILDRYTWVLNDDWTNCSLPCQGMTYRKAECKSIEHRHVVSDVYCRKSEKPREKSETCHNHCILEWNERVSECSNHCGPGIQTVTSRCVQRLLIRPFHLIPIYDISCAHLQRPNDTRPCTGPCEDAHWDYGEWSACDVTCGTGLQYRSATCVDSNRREVSEENCMRQRKDLERPCAQHSCPKWAVANWTDCSVTCGIGVQRATFVCHIDHRIVSNSFCGNPPREIIKSCNAGSCEEWHAGDWSPCTVSCGEGTKRRKVMCKDDNGLRSNRCSDSDKPDDIAVCILKSCPTVVSETPIKYSSDPPYEVPSQQDNEVHDIIFRSGYKWHVESRKCSSPCLEGYMQTPVTCVSIETGTIAPDDYCDNEKKPPTEIPCNRYHCPMWHASEWAQCNVECGTGHQYRQVICQSPNGDLLQDEKCHDSEKPEIVKLCRKRPCAHNNDRRNRLETNILRKWRTSPWTPCSKSCGTGTQRRRVECTMRRGNHGPEVTVKDEHCSRLGLKKPRAQRPCRRFACNYIWQEGAWSEVSSYLAAMIYRSRSPLVIHFNRVCLNCLGFIEFIDRFTETQSSRSFIDRNCYLKQITQCSHACGQKGRETRKVICVNRDGQKVSASHCPRQFKPQRKQRCNQRKCHAMSCLEAKKYFNAYKDGEYNLVVGGRNMSIYCYRMETNEPKEYLTLLAGHQENYAAIYDETLNNPYLCPRSGSRNQNCNCNNSGKTTFGRVRIDPVDLSVIGNDYTFSRTTGSNRVEYGTAGDCNNVAYCPQGRFSINLSGTQLKLSSSVSWTTTTFRTSSEVHKISNQHVVGKCGGYCGYCKPKNGLKLDVLPP</sequence>
<dbReference type="InterPro" id="IPR036383">
    <property type="entry name" value="TSP1_rpt_sf"/>
</dbReference>
<dbReference type="Pfam" id="PF19030">
    <property type="entry name" value="TSP1_ADAMTS"/>
    <property type="match status" value="7"/>
</dbReference>
<feature type="binding site" evidence="17 19">
    <location>
        <position position="509"/>
    </location>
    <ligand>
        <name>Zn(2+)</name>
        <dbReference type="ChEBI" id="CHEBI:29105"/>
        <note>catalytic</note>
    </ligand>
</feature>
<evidence type="ECO:0000256" key="5">
    <source>
        <dbReference type="ARBA" id="ARBA00022685"/>
    </source>
</evidence>
<feature type="disulfide bond" evidence="18">
    <location>
        <begin position="607"/>
        <end position="632"/>
    </location>
</feature>
<keyword evidence="12" id="KW-0482">Metalloprotease</keyword>
<comment type="caution">
    <text evidence="19">Lacks conserved residue(s) required for the propagation of feature annotation.</text>
</comment>
<gene>
    <name evidence="25" type="primary">LOC108628316</name>
</gene>
<keyword evidence="2" id="KW-0964">Secreted</keyword>
<keyword evidence="10 17" id="KW-0862">Zinc</keyword>
<keyword evidence="11" id="KW-0084">Basement membrane</keyword>
<evidence type="ECO:0000256" key="14">
    <source>
        <dbReference type="ARBA" id="ARBA00023157"/>
    </source>
</evidence>
<dbReference type="Gene3D" id="2.60.120.830">
    <property type="match status" value="1"/>
</dbReference>
<dbReference type="Pfam" id="PF00090">
    <property type="entry name" value="TSP_1"/>
    <property type="match status" value="1"/>
</dbReference>
<keyword evidence="6 17" id="KW-0479">Metal-binding</keyword>
<dbReference type="InterPro" id="IPR045371">
    <property type="entry name" value="ADAMTS_CR_3"/>
</dbReference>
<evidence type="ECO:0000256" key="7">
    <source>
        <dbReference type="ARBA" id="ARBA00022729"/>
    </source>
</evidence>
<dbReference type="Gene3D" id="3.40.1620.60">
    <property type="match status" value="1"/>
</dbReference>
<dbReference type="InterPro" id="IPR000884">
    <property type="entry name" value="TSP1_rpt"/>
</dbReference>
<dbReference type="InterPro" id="IPR001590">
    <property type="entry name" value="Peptidase_M12B"/>
</dbReference>
<name>A0AAJ7S7L4_9HYME</name>
<feature type="binding site" evidence="17">
    <location>
        <position position="571"/>
    </location>
    <ligand>
        <name>Ca(2+)</name>
        <dbReference type="ChEBI" id="CHEBI:29108"/>
        <label>1</label>
    </ligand>
</feature>
<dbReference type="Proteomes" id="UP000694925">
    <property type="component" value="Unplaced"/>
</dbReference>
<protein>
    <submittedName>
        <fullName evidence="25">A disintegrin and metalloproteinase with thrombospondin motifs 9-like</fullName>
    </submittedName>
</protein>
<feature type="region of interest" description="Disordered" evidence="20">
    <location>
        <begin position="329"/>
        <end position="351"/>
    </location>
</feature>
<feature type="disulfide bond" evidence="18">
    <location>
        <begin position="693"/>
        <end position="705"/>
    </location>
</feature>
<dbReference type="PANTHER" id="PTHR13723">
    <property type="entry name" value="ADAMTS A DISINTEGRIN AND METALLOPROTEASE WITH THROMBOSPONDIN MOTIFS PROTEASE"/>
    <property type="match status" value="1"/>
</dbReference>
<dbReference type="SUPFAM" id="SSF82895">
    <property type="entry name" value="TSP-1 type 1 repeat"/>
    <property type="match status" value="6"/>
</dbReference>
<dbReference type="Pfam" id="PF08685">
    <property type="entry name" value="GON"/>
    <property type="match status" value="1"/>
</dbReference>
<dbReference type="Pfam" id="PF01421">
    <property type="entry name" value="Reprolysin"/>
    <property type="match status" value="1"/>
</dbReference>
<dbReference type="SMART" id="SM00608">
    <property type="entry name" value="ACR"/>
    <property type="match status" value="1"/>
</dbReference>
<comment type="subcellular location">
    <subcellularLocation>
        <location evidence="1">Secreted</location>
        <location evidence="1">Extracellular space</location>
        <location evidence="1">Extracellular matrix</location>
        <location evidence="1">Basement membrane</location>
    </subcellularLocation>
</comment>
<evidence type="ECO:0000256" key="1">
    <source>
        <dbReference type="ARBA" id="ARBA00004302"/>
    </source>
</evidence>
<feature type="binding site" evidence="17">
    <location>
        <position position="364"/>
    </location>
    <ligand>
        <name>Ca(2+)</name>
        <dbReference type="ChEBI" id="CHEBI:29108"/>
        <label>2</label>
    </ligand>
</feature>
<dbReference type="Pfam" id="PF05986">
    <property type="entry name" value="ADAMTS_spacer1"/>
    <property type="match status" value="1"/>
</dbReference>
<evidence type="ECO:0000256" key="9">
    <source>
        <dbReference type="ARBA" id="ARBA00022801"/>
    </source>
</evidence>
<keyword evidence="24" id="KW-1185">Reference proteome</keyword>
<dbReference type="InterPro" id="IPR024079">
    <property type="entry name" value="MetalloPept_cat_dom_sf"/>
</dbReference>
<keyword evidence="5" id="KW-0165">Cleavage on pair of basic residues</keyword>
<keyword evidence="7 21" id="KW-0732">Signal</keyword>
<dbReference type="InterPro" id="IPR002870">
    <property type="entry name" value="Peptidase_M12B_N"/>
</dbReference>
<feature type="domain" description="GON" evidence="23">
    <location>
        <begin position="1579"/>
        <end position="1774"/>
    </location>
</feature>
<proteinExistence type="predicted"/>
<feature type="disulfide bond" evidence="18">
    <location>
        <begin position="616"/>
        <end position="651"/>
    </location>
</feature>
<evidence type="ECO:0000256" key="11">
    <source>
        <dbReference type="ARBA" id="ARBA00022869"/>
    </source>
</evidence>
<dbReference type="SMART" id="SM00209">
    <property type="entry name" value="TSP1"/>
    <property type="match status" value="8"/>
</dbReference>
<evidence type="ECO:0000256" key="4">
    <source>
        <dbReference type="ARBA" id="ARBA00022670"/>
    </source>
</evidence>
<feature type="chain" id="PRO_5042574716" evidence="21">
    <location>
        <begin position="34"/>
        <end position="1774"/>
    </location>
</feature>
<evidence type="ECO:0000256" key="20">
    <source>
        <dbReference type="SAM" id="MobiDB-lite"/>
    </source>
</evidence>
<evidence type="ECO:0000256" key="2">
    <source>
        <dbReference type="ARBA" id="ARBA00022525"/>
    </source>
</evidence>
<keyword evidence="17" id="KW-0106">Calcium</keyword>
<feature type="disulfide bond" evidence="18">
    <location>
        <begin position="678"/>
        <end position="715"/>
    </location>
</feature>
<dbReference type="InterPro" id="IPR012314">
    <property type="entry name" value="Pept_M12B_GON-ADAMTSs"/>
</dbReference>
<evidence type="ECO:0000256" key="12">
    <source>
        <dbReference type="ARBA" id="ARBA00023049"/>
    </source>
</evidence>
<dbReference type="PROSITE" id="PS50215">
    <property type="entry name" value="ADAM_MEPRO"/>
    <property type="match status" value="1"/>
</dbReference>
<feature type="disulfide bond" evidence="18">
    <location>
        <begin position="467"/>
        <end position="475"/>
    </location>
</feature>
<evidence type="ECO:0000256" key="13">
    <source>
        <dbReference type="ARBA" id="ARBA00023145"/>
    </source>
</evidence>
<dbReference type="InterPro" id="IPR006586">
    <property type="entry name" value="ADAM_Cys-rich"/>
</dbReference>
<dbReference type="Pfam" id="PF01562">
    <property type="entry name" value="Pep_M12B_propep"/>
    <property type="match status" value="1"/>
</dbReference>
<keyword evidence="15" id="KW-0325">Glycoprotein</keyword>
<feature type="signal peptide" evidence="21">
    <location>
        <begin position="1"/>
        <end position="33"/>
    </location>
</feature>
<dbReference type="GO" id="GO:0030198">
    <property type="term" value="P:extracellular matrix organization"/>
    <property type="evidence" value="ECO:0007669"/>
    <property type="project" value="InterPro"/>
</dbReference>
<dbReference type="Pfam" id="PF19236">
    <property type="entry name" value="ADAMTS_CR_3"/>
    <property type="match status" value="1"/>
</dbReference>
<dbReference type="Pfam" id="PF17771">
    <property type="entry name" value="ADAMTS_CR_2"/>
    <property type="match status" value="1"/>
</dbReference>
<dbReference type="PROSITE" id="PS50092">
    <property type="entry name" value="TSP1"/>
    <property type="match status" value="7"/>
</dbReference>
<dbReference type="GO" id="GO:0008270">
    <property type="term" value="F:zinc ion binding"/>
    <property type="evidence" value="ECO:0007669"/>
    <property type="project" value="InterPro"/>
</dbReference>
<evidence type="ECO:0000256" key="15">
    <source>
        <dbReference type="ARBA" id="ARBA00023180"/>
    </source>
</evidence>
<accession>A0AAJ7S7L4</accession>
<comment type="cofactor">
    <cofactor evidence="17">
        <name>Zn(2+)</name>
        <dbReference type="ChEBI" id="CHEBI:29105"/>
    </cofactor>
    <text evidence="17">Binds 1 zinc ion per subunit.</text>
</comment>
<evidence type="ECO:0000256" key="6">
    <source>
        <dbReference type="ARBA" id="ARBA00022723"/>
    </source>
</evidence>
<feature type="disulfide bond" evidence="18">
    <location>
        <begin position="439"/>
        <end position="493"/>
    </location>
</feature>
<feature type="binding site" evidence="17">
    <location>
        <position position="568"/>
    </location>
    <ligand>
        <name>Ca(2+)</name>
        <dbReference type="ChEBI" id="CHEBI:29108"/>
        <label>1</label>
    </ligand>
</feature>
<dbReference type="Gene3D" id="3.40.390.10">
    <property type="entry name" value="Collagenase (Catalytic Domain)"/>
    <property type="match status" value="1"/>
</dbReference>
<keyword evidence="13" id="KW-0865">Zymogen</keyword>
<dbReference type="InterPro" id="IPR010294">
    <property type="entry name" value="ADAMTS_spacer1"/>
</dbReference>
<feature type="disulfide bond" evidence="18">
    <location>
        <begin position="596"/>
        <end position="621"/>
    </location>
</feature>
<dbReference type="PROSITE" id="PS51046">
    <property type="entry name" value="GON"/>
    <property type="match status" value="1"/>
</dbReference>
<keyword evidence="14 18" id="KW-1015">Disulfide bond</keyword>
<feature type="disulfide bond" evidence="18">
    <location>
        <begin position="526"/>
        <end position="552"/>
    </location>
</feature>
<feature type="binding site" evidence="17">
    <location>
        <position position="456"/>
    </location>
    <ligand>
        <name>Ca(2+)</name>
        <dbReference type="ChEBI" id="CHEBI:29108"/>
        <label>1</label>
    </ligand>
</feature>
<evidence type="ECO:0000256" key="19">
    <source>
        <dbReference type="PROSITE-ProRule" id="PRU00276"/>
    </source>
</evidence>
<evidence type="ECO:0000256" key="21">
    <source>
        <dbReference type="SAM" id="SignalP"/>
    </source>
</evidence>
<keyword evidence="8" id="KW-0677">Repeat</keyword>
<feature type="compositionally biased region" description="Acidic residues" evidence="20">
    <location>
        <begin position="333"/>
        <end position="345"/>
    </location>
</feature>
<feature type="binding site" evidence="17">
    <location>
        <position position="571"/>
    </location>
    <ligand>
        <name>Ca(2+)</name>
        <dbReference type="ChEBI" id="CHEBI:29108"/>
        <label>2</label>
    </ligand>
</feature>
<dbReference type="FunFam" id="2.60.120.830:FF:000001">
    <property type="entry name" value="A disintegrin and metalloproteinase with thrombospondin motifs 1"/>
    <property type="match status" value="1"/>
</dbReference>
<feature type="binding site" evidence="17 19">
    <location>
        <position position="519"/>
    </location>
    <ligand>
        <name>Zn(2+)</name>
        <dbReference type="ChEBI" id="CHEBI:29105"/>
        <note>catalytic</note>
    </ligand>
</feature>
<dbReference type="PRINTS" id="PR01857">
    <property type="entry name" value="ADAMTSFAMILY"/>
</dbReference>
<evidence type="ECO:0000256" key="10">
    <source>
        <dbReference type="ARBA" id="ARBA00022833"/>
    </source>
</evidence>
<feature type="active site" evidence="16 19">
    <location>
        <position position="510"/>
    </location>
</feature>
<feature type="compositionally biased region" description="Basic and acidic residues" evidence="20">
    <location>
        <begin position="273"/>
        <end position="301"/>
    </location>
</feature>
<evidence type="ECO:0000313" key="25">
    <source>
        <dbReference type="RefSeq" id="XP_026672200.1"/>
    </source>
</evidence>
<evidence type="ECO:0000256" key="18">
    <source>
        <dbReference type="PIRSR" id="PIRSR613273-3"/>
    </source>
</evidence>
<feature type="region of interest" description="Disordered" evidence="20">
    <location>
        <begin position="235"/>
        <end position="301"/>
    </location>
</feature>
<dbReference type="PANTHER" id="PTHR13723:SF278">
    <property type="entry name" value="ADAM METALLOPEPTIDASE WITH THROMBOSPONDIN TYPE 1 MOTIF A, ISOFORM B"/>
    <property type="match status" value="1"/>
</dbReference>
<evidence type="ECO:0000259" key="23">
    <source>
        <dbReference type="PROSITE" id="PS51046"/>
    </source>
</evidence>
<feature type="disulfide bond" evidence="18">
    <location>
        <begin position="645"/>
        <end position="656"/>
    </location>
</feature>
<keyword evidence="4" id="KW-0645">Protease</keyword>
<evidence type="ECO:0000256" key="3">
    <source>
        <dbReference type="ARBA" id="ARBA00022530"/>
    </source>
</evidence>
<dbReference type="FunFam" id="2.20.100.10:FF:000005">
    <property type="entry name" value="ADAM metallopeptidase with thrombospondin type 1 motif 9"/>
    <property type="match status" value="1"/>
</dbReference>
<feature type="binding site" evidence="17">
    <location>
        <position position="364"/>
    </location>
    <ligand>
        <name>Ca(2+)</name>
        <dbReference type="ChEBI" id="CHEBI:29108"/>
        <label>1</label>
    </ligand>
</feature>
<dbReference type="InterPro" id="IPR013273">
    <property type="entry name" value="ADAMTS/ADAMTS-like"/>
</dbReference>
<evidence type="ECO:0000256" key="8">
    <source>
        <dbReference type="ARBA" id="ARBA00022737"/>
    </source>
</evidence>
<keyword evidence="3" id="KW-0272">Extracellular matrix</keyword>
<dbReference type="GO" id="GO:0006508">
    <property type="term" value="P:proteolysis"/>
    <property type="evidence" value="ECO:0007669"/>
    <property type="project" value="UniProtKB-KW"/>
</dbReference>
<dbReference type="KEGG" id="ccal:108628316"/>
<dbReference type="FunFam" id="2.20.100.10:FF:000006">
    <property type="entry name" value="A disintegrin and metalloproteinase with thrombospondin motifs 1"/>
    <property type="match status" value="1"/>
</dbReference>
<evidence type="ECO:0000256" key="17">
    <source>
        <dbReference type="PIRSR" id="PIRSR613273-2"/>
    </source>
</evidence>
<feature type="disulfide bond" evidence="18">
    <location>
        <begin position="682"/>
        <end position="720"/>
    </location>
</feature>
<dbReference type="RefSeq" id="XP_026672200.1">
    <property type="nucleotide sequence ID" value="XM_026816399.1"/>
</dbReference>
<feature type="disulfide bond" evidence="18">
    <location>
        <begin position="487"/>
        <end position="568"/>
    </location>
</feature>
<dbReference type="InterPro" id="IPR041645">
    <property type="entry name" value="ADAMTS_CR_2"/>
</dbReference>